<feature type="compositionally biased region" description="Acidic residues" evidence="6">
    <location>
        <begin position="30"/>
        <end position="56"/>
    </location>
</feature>
<reference evidence="8" key="1">
    <citation type="submission" date="2018-06" db="EMBL/GenBank/DDBJ databases">
        <authorList>
            <person name="Zhirakovskaya E."/>
        </authorList>
    </citation>
    <scope>NUCLEOTIDE SEQUENCE</scope>
</reference>
<keyword evidence="3" id="KW-0732">Signal</keyword>
<dbReference type="InterPro" id="IPR050957">
    <property type="entry name" value="BMP_lipoprotein"/>
</dbReference>
<evidence type="ECO:0000313" key="8">
    <source>
        <dbReference type="EMBL" id="VAW43477.1"/>
    </source>
</evidence>
<evidence type="ECO:0000256" key="1">
    <source>
        <dbReference type="ARBA" id="ARBA00004236"/>
    </source>
</evidence>
<evidence type="ECO:0000256" key="4">
    <source>
        <dbReference type="ARBA" id="ARBA00023136"/>
    </source>
</evidence>
<keyword evidence="4" id="KW-0472">Membrane</keyword>
<evidence type="ECO:0000256" key="3">
    <source>
        <dbReference type="ARBA" id="ARBA00022729"/>
    </source>
</evidence>
<dbReference type="PANTHER" id="PTHR34296">
    <property type="entry name" value="TRANSCRIPTIONAL ACTIVATOR PROTEIN MED"/>
    <property type="match status" value="1"/>
</dbReference>
<dbReference type="Gene3D" id="3.40.50.2300">
    <property type="match status" value="2"/>
</dbReference>
<evidence type="ECO:0000256" key="6">
    <source>
        <dbReference type="SAM" id="MobiDB-lite"/>
    </source>
</evidence>
<feature type="region of interest" description="Disordered" evidence="6">
    <location>
        <begin position="29"/>
        <end position="56"/>
    </location>
</feature>
<gene>
    <name evidence="8" type="ORF">MNBD_CHLOROFLEXI01-1291</name>
</gene>
<keyword evidence="5" id="KW-0449">Lipoprotein</keyword>
<dbReference type="PROSITE" id="PS51257">
    <property type="entry name" value="PROKAR_LIPOPROTEIN"/>
    <property type="match status" value="1"/>
</dbReference>
<dbReference type="CDD" id="cd06354">
    <property type="entry name" value="PBP1_PrnA-like"/>
    <property type="match status" value="1"/>
</dbReference>
<keyword evidence="2" id="KW-1003">Cell membrane</keyword>
<organism evidence="8">
    <name type="scientific">hydrothermal vent metagenome</name>
    <dbReference type="NCBI Taxonomy" id="652676"/>
    <lineage>
        <taxon>unclassified sequences</taxon>
        <taxon>metagenomes</taxon>
        <taxon>ecological metagenomes</taxon>
    </lineage>
</organism>
<feature type="domain" description="ABC transporter substrate-binding protein PnrA-like" evidence="7">
    <location>
        <begin position="70"/>
        <end position="336"/>
    </location>
</feature>
<evidence type="ECO:0000256" key="5">
    <source>
        <dbReference type="ARBA" id="ARBA00023288"/>
    </source>
</evidence>
<evidence type="ECO:0000259" key="7">
    <source>
        <dbReference type="Pfam" id="PF02608"/>
    </source>
</evidence>
<comment type="subcellular location">
    <subcellularLocation>
        <location evidence="1">Cell membrane</location>
    </subcellularLocation>
</comment>
<proteinExistence type="predicted"/>
<name>A0A3B0VYI0_9ZZZZ</name>
<dbReference type="InterPro" id="IPR003760">
    <property type="entry name" value="PnrA-like"/>
</dbReference>
<dbReference type="EMBL" id="UOEU01001090">
    <property type="protein sequence ID" value="VAW43477.1"/>
    <property type="molecule type" value="Genomic_DNA"/>
</dbReference>
<sequence length="401" mass="41913">MQKPRFWLLPLLWLIIAMAVVACGGAGDEPAADDADTGAATDEEMTDEEMEDMEEADADCASDELFCVGLVTDVGEIDDKSFNQSAWEGALRAEAELNAQVDFIETSDAKDYAANIGLFADAGYDVIVTVGFALGDATVEAAVANPEIDFIGVDQGQWGPPDAWTGVDEDGDGEFETEPQPPETWDGEWPLPNVVGLIFNEDKAGFLAGALAGLLTESNTIAAVLGTDIIPPVVAFKEGYEAGALYVNPDINFISTYHPGGLDVAFTDPEWGASTSAQAIGQGADVIFGAGGKTGNGALIEVASNEGIFCIGVDSDQWETVPEAHACLVTSAMKLITPGVFDLAELSKDGSFPAGNFFGDVGLAPFHDFDSVVSDEIKATLDEIDAGLLDGSIETGYNPGG</sequence>
<dbReference type="Pfam" id="PF02608">
    <property type="entry name" value="Bmp"/>
    <property type="match status" value="1"/>
</dbReference>
<evidence type="ECO:0000256" key="2">
    <source>
        <dbReference type="ARBA" id="ARBA00022475"/>
    </source>
</evidence>
<dbReference type="GO" id="GO:0005886">
    <property type="term" value="C:plasma membrane"/>
    <property type="evidence" value="ECO:0007669"/>
    <property type="project" value="UniProtKB-SubCell"/>
</dbReference>
<accession>A0A3B0VYI0</accession>
<dbReference type="PANTHER" id="PTHR34296:SF2">
    <property type="entry name" value="ABC TRANSPORTER GUANOSINE-BINDING PROTEIN NUPN"/>
    <property type="match status" value="1"/>
</dbReference>
<protein>
    <submittedName>
        <fullName evidence="8">Unspecified monosaccharide ABC transport system, substrate-binding protein</fullName>
    </submittedName>
</protein>
<dbReference type="AlphaFoldDB" id="A0A3B0VYI0"/>